<keyword evidence="3 8" id="KW-1133">Transmembrane helix</keyword>
<feature type="region of interest" description="Disordered" evidence="7">
    <location>
        <begin position="167"/>
        <end position="186"/>
    </location>
</feature>
<dbReference type="Pfam" id="PF05090">
    <property type="entry name" value="HTTM"/>
    <property type="match status" value="1"/>
</dbReference>
<comment type="subcellular location">
    <subcellularLocation>
        <location evidence="1">Endomembrane system</location>
        <topology evidence="1">Multi-pass membrane protein</topology>
    </subcellularLocation>
</comment>
<reference evidence="10 11" key="1">
    <citation type="submission" date="2008-07" db="EMBL/GenBank/DDBJ databases">
        <authorList>
            <person name="El-Sayed N."/>
            <person name="Caler E."/>
            <person name="Inman J."/>
            <person name="Amedeo P."/>
            <person name="Hass B."/>
            <person name="Wortman J."/>
        </authorList>
    </citation>
    <scope>NUCLEOTIDE SEQUENCE [LARGE SCALE GENOMIC DNA]</scope>
    <source>
        <strain evidence="11">ATCC 50983 / TXsc</strain>
    </source>
</reference>
<evidence type="ECO:0000259" key="9">
    <source>
        <dbReference type="SMART" id="SM00752"/>
    </source>
</evidence>
<keyword evidence="4 8" id="KW-0472">Membrane</keyword>
<evidence type="ECO:0000313" key="11">
    <source>
        <dbReference type="Proteomes" id="UP000007800"/>
    </source>
</evidence>
<feature type="transmembrane region" description="Helical" evidence="8">
    <location>
        <begin position="287"/>
        <end position="308"/>
    </location>
</feature>
<dbReference type="PANTHER" id="PTHR12639">
    <property type="entry name" value="VITAMIN K-DEPENDENT GAMMA-CARBOXYLASE"/>
    <property type="match status" value="1"/>
</dbReference>
<dbReference type="PANTHER" id="PTHR12639:SF7">
    <property type="entry name" value="HTTM DOMAIN-CONTAINING PROTEIN"/>
    <property type="match status" value="1"/>
</dbReference>
<keyword evidence="11" id="KW-1185">Reference proteome</keyword>
<evidence type="ECO:0000256" key="2">
    <source>
        <dbReference type="ARBA" id="ARBA00022692"/>
    </source>
</evidence>
<evidence type="ECO:0000313" key="10">
    <source>
        <dbReference type="EMBL" id="EER00834.1"/>
    </source>
</evidence>
<dbReference type="OrthoDB" id="206689at2759"/>
<evidence type="ECO:0000256" key="4">
    <source>
        <dbReference type="ARBA" id="ARBA00023136"/>
    </source>
</evidence>
<feature type="compositionally biased region" description="Low complexity" evidence="7">
    <location>
        <begin position="173"/>
        <end position="184"/>
    </location>
</feature>
<dbReference type="GO" id="GO:0012505">
    <property type="term" value="C:endomembrane system"/>
    <property type="evidence" value="ECO:0007669"/>
    <property type="project" value="UniProtKB-SubCell"/>
</dbReference>
<evidence type="ECO:0000256" key="8">
    <source>
        <dbReference type="SAM" id="Phobius"/>
    </source>
</evidence>
<dbReference type="EMBL" id="GG684654">
    <property type="protein sequence ID" value="EER00834.1"/>
    <property type="molecule type" value="Genomic_DNA"/>
</dbReference>
<organism evidence="11">
    <name type="scientific">Perkinsus marinus (strain ATCC 50983 / TXsc)</name>
    <dbReference type="NCBI Taxonomy" id="423536"/>
    <lineage>
        <taxon>Eukaryota</taxon>
        <taxon>Sar</taxon>
        <taxon>Alveolata</taxon>
        <taxon>Perkinsozoa</taxon>
        <taxon>Perkinsea</taxon>
        <taxon>Perkinsida</taxon>
        <taxon>Perkinsidae</taxon>
        <taxon>Perkinsus</taxon>
    </lineage>
</organism>
<dbReference type="SMART" id="SM00752">
    <property type="entry name" value="HTTM"/>
    <property type="match status" value="1"/>
</dbReference>
<dbReference type="InterPro" id="IPR053934">
    <property type="entry name" value="HTTM_dom"/>
</dbReference>
<name>C5LQU9_PERM5</name>
<feature type="domain" description="HTTM-like" evidence="9">
    <location>
        <begin position="9"/>
        <end position="330"/>
    </location>
</feature>
<sequence>MPSGPSWLTGRADAGPFMLYRRCFGFVIVLELLWFSDHAAEIMSQGFSPVAPAELPFDVPLTPLSLDLALVVGCFMSVCFVALEPSCWTSVPLLIVYAYLRISDFTNWNNHYYLNILELALFTITDFEYSPRGLNDDMSRVTELSRRGPEMMDTAESLLRSSEEQTGFDANHGLSGEPESPLSSSDDDKELRRLLVHTVPSWFYFAFRSLICWTYFMAGMSKISEAWLNGYITETMLHNWDFPLVHMLVPRHMTLLQLAELLAWGGLLLDLIGGPLLLTAVTLGKSVATYVCLGVFIPFHVTNLLWLFESIQFFPLNMLATTLLFLPYKTRDGRGKTTSTGKALLVFLIIFGQAAFSLRRFFLFGNVSVSEINEITEVTALHHEFSWRMKSKAIRDSIPHPSLKDKQLKLGYFVAAKWETGTRSVLNTYEMMPRGTTPHRNLIVQFARRKMTQGGSTSKTAYQLSSNHWLAVCGRPFQLVVDSRFDILDSQEPSWPPPLMPFDLPERWRSLLEKDLQSWAPYNNEYFVISRDQGVVANPLLHLSDDVQPRTLRCLMDARLTVLLRGIGPVNCTGPDGIVELKTVDDPRPLTVVFTLSEGSALLMVFALPNAHLNPPLAATAFPLEANAHHHAAGHAHHQPAHQSHAGLKHHKVLPHRPGKGAKGTSGKWKCKCPGFNGPGYGVDDGEALLYAYPQGRLAGYSREWHHPPRPNSLPPPPAEAATNWANHAFVASKMADSAAGDIEVLREKTHDYVMQTQHDASRLMRWAALIGEQMQKDGQHLVDQIAEQAVHSQKLAQKMVDTATKQALMAHTLATKSLDAARKAEFAKAMQHLADEPKKASFATRGHGHHSTAFSGTDKTEQDLFNAYQKASRCLHEALRFTKMHESDKWRHFWGSRMNKAQQLSGDLKSKSDGYVFLTRLAGERLLHDAALEASSAVASAQRIVNQTAVKAALATNLIERLLAQASHRAAVAEHMVTRAEAEATRAAEMARQMANNAKSSGIGGGVYSQSSAMQAAAAQMAQAMGYSVAPQGVPSPLTPLQSVTIRAHAGEGLNDSFWWKPYRQHWLYDIQTPPPVKAPPGTHGLQYQQGQYGGIPNPNSNVHVRYATVTLVDANLAVATVKARSVKRNMWNDFLTM</sequence>
<evidence type="ECO:0000256" key="5">
    <source>
        <dbReference type="ARBA" id="ARBA00023157"/>
    </source>
</evidence>
<dbReference type="InterPro" id="IPR011020">
    <property type="entry name" value="HTTM-like"/>
</dbReference>
<feature type="transmembrane region" description="Helical" evidence="8">
    <location>
        <begin position="261"/>
        <end position="281"/>
    </location>
</feature>
<dbReference type="GO" id="GO:0019842">
    <property type="term" value="F:vitamin binding"/>
    <property type="evidence" value="ECO:0007669"/>
    <property type="project" value="TreeGrafter"/>
</dbReference>
<protein>
    <recommendedName>
        <fullName evidence="9">HTTM-like domain-containing protein</fullName>
    </recommendedName>
</protein>
<accession>C5LQU9</accession>
<evidence type="ECO:0000256" key="7">
    <source>
        <dbReference type="SAM" id="MobiDB-lite"/>
    </source>
</evidence>
<dbReference type="RefSeq" id="XP_002768116.1">
    <property type="nucleotide sequence ID" value="XM_002768070.1"/>
</dbReference>
<dbReference type="InterPro" id="IPR007782">
    <property type="entry name" value="VKG_COase"/>
</dbReference>
<gene>
    <name evidence="10" type="ORF">Pmar_PMAR002903</name>
</gene>
<dbReference type="InParanoid" id="C5LQU9"/>
<keyword evidence="2 8" id="KW-0812">Transmembrane</keyword>
<evidence type="ECO:0000256" key="6">
    <source>
        <dbReference type="ARBA" id="ARBA00023239"/>
    </source>
</evidence>
<evidence type="ECO:0000256" key="1">
    <source>
        <dbReference type="ARBA" id="ARBA00004127"/>
    </source>
</evidence>
<keyword evidence="5" id="KW-1015">Disulfide bond</keyword>
<evidence type="ECO:0000256" key="3">
    <source>
        <dbReference type="ARBA" id="ARBA00022989"/>
    </source>
</evidence>
<dbReference type="AlphaFoldDB" id="C5LQU9"/>
<keyword evidence="6" id="KW-0456">Lyase</keyword>
<dbReference type="Proteomes" id="UP000007800">
    <property type="component" value="Unassembled WGS sequence"/>
</dbReference>
<proteinExistence type="predicted"/>
<dbReference type="GeneID" id="9044024"/>
<dbReference type="GO" id="GO:0008488">
    <property type="term" value="F:gamma-glutamyl carboxylase activity"/>
    <property type="evidence" value="ECO:0007669"/>
    <property type="project" value="InterPro"/>
</dbReference>
<feature type="transmembrane region" description="Helical" evidence="8">
    <location>
        <begin position="343"/>
        <end position="362"/>
    </location>
</feature>